<gene>
    <name evidence="1" type="ORF">COB20_04295</name>
</gene>
<accession>A0A2A4XCA8</accession>
<dbReference type="SUPFAM" id="SSF48150">
    <property type="entry name" value="DNA-glycosylase"/>
    <property type="match status" value="1"/>
</dbReference>
<dbReference type="Pfam" id="PF03352">
    <property type="entry name" value="Adenine_glyco"/>
    <property type="match status" value="1"/>
</dbReference>
<organism evidence="1 2">
    <name type="scientific">SAR86 cluster bacterium</name>
    <dbReference type="NCBI Taxonomy" id="2030880"/>
    <lineage>
        <taxon>Bacteria</taxon>
        <taxon>Pseudomonadati</taxon>
        <taxon>Pseudomonadota</taxon>
        <taxon>Gammaproteobacteria</taxon>
        <taxon>SAR86 cluster</taxon>
    </lineage>
</organism>
<dbReference type="EMBL" id="NVUL01000015">
    <property type="protein sequence ID" value="PCI79685.1"/>
    <property type="molecule type" value="Genomic_DNA"/>
</dbReference>
<dbReference type="InterPro" id="IPR005019">
    <property type="entry name" value="Adenine_glyco"/>
</dbReference>
<protein>
    <submittedName>
        <fullName evidence="1">3-methyladenine DNA glycosylase</fullName>
    </submittedName>
</protein>
<dbReference type="PANTHER" id="PTHR30037">
    <property type="entry name" value="DNA-3-METHYLADENINE GLYCOSYLASE 1"/>
    <property type="match status" value="1"/>
</dbReference>
<dbReference type="InterPro" id="IPR011257">
    <property type="entry name" value="DNA_glycosylase"/>
</dbReference>
<evidence type="ECO:0000313" key="2">
    <source>
        <dbReference type="Proteomes" id="UP000218767"/>
    </source>
</evidence>
<evidence type="ECO:0000313" key="1">
    <source>
        <dbReference type="EMBL" id="PCI79685.1"/>
    </source>
</evidence>
<comment type="caution">
    <text evidence="1">The sequence shown here is derived from an EMBL/GenBank/DDBJ whole genome shotgun (WGS) entry which is preliminary data.</text>
</comment>
<proteinExistence type="predicted"/>
<dbReference type="Proteomes" id="UP000218767">
    <property type="component" value="Unassembled WGS sequence"/>
</dbReference>
<sequence length="230" mass="26292">MTKFEKIKERAEHRKGGGAELKKLLPKVASKKKLVALGDDRYLAMMTKCINQAGFSWKVIENKWPEFEEAFFGFDLRTLGFLSVEQWEAYVSDRRVVRNWQKIRALQENVFFVADESRKNGSFGKFIAEWPASDQIGLMAYLKKHGSRLGGQSALWFLRRTGKDCFILSKDVVVTLRGSGLEIAEQPTSQRDLKKVQAQFNEWHAETGLPYSHLSRIAACSVGENYLQHA</sequence>
<reference evidence="2" key="1">
    <citation type="submission" date="2017-08" db="EMBL/GenBank/DDBJ databases">
        <title>A dynamic microbial community with high functional redundancy inhabits the cold, oxic subseafloor aquifer.</title>
        <authorList>
            <person name="Tully B.J."/>
            <person name="Wheat C.G."/>
            <person name="Glazer B.T."/>
            <person name="Huber J.A."/>
        </authorList>
    </citation>
    <scope>NUCLEOTIDE SEQUENCE [LARGE SCALE GENOMIC DNA]</scope>
</reference>
<dbReference type="InterPro" id="IPR052891">
    <property type="entry name" value="DNA-3mA_glycosylase"/>
</dbReference>
<dbReference type="GO" id="GO:0006284">
    <property type="term" value="P:base-excision repair"/>
    <property type="evidence" value="ECO:0007669"/>
    <property type="project" value="InterPro"/>
</dbReference>
<dbReference type="PANTHER" id="PTHR30037:SF3">
    <property type="entry name" value="BLR0857 PROTEIN"/>
    <property type="match status" value="1"/>
</dbReference>
<dbReference type="AlphaFoldDB" id="A0A2A4XCA8"/>
<dbReference type="Gene3D" id="1.10.340.30">
    <property type="entry name" value="Hypothetical protein, domain 2"/>
    <property type="match status" value="1"/>
</dbReference>
<dbReference type="GO" id="GO:0008725">
    <property type="term" value="F:DNA-3-methyladenine glycosylase activity"/>
    <property type="evidence" value="ECO:0007669"/>
    <property type="project" value="InterPro"/>
</dbReference>
<name>A0A2A4XCA8_9GAMM</name>